<organism evidence="8 9">
    <name type="scientific">Chlamydomonas reinhardtii</name>
    <name type="common">Chlamydomonas smithii</name>
    <dbReference type="NCBI Taxonomy" id="3055"/>
    <lineage>
        <taxon>Eukaryota</taxon>
        <taxon>Viridiplantae</taxon>
        <taxon>Chlorophyta</taxon>
        <taxon>core chlorophytes</taxon>
        <taxon>Chlorophyceae</taxon>
        <taxon>CS clade</taxon>
        <taxon>Chlamydomonadales</taxon>
        <taxon>Chlamydomonadaceae</taxon>
        <taxon>Chlamydomonas</taxon>
    </lineage>
</organism>
<evidence type="ECO:0000256" key="6">
    <source>
        <dbReference type="SAM" id="MobiDB-lite"/>
    </source>
</evidence>
<evidence type="ECO:0000259" key="7">
    <source>
        <dbReference type="PROSITE" id="PS50011"/>
    </source>
</evidence>
<dbReference type="PaxDb" id="3055-EDP03108"/>
<dbReference type="Gene3D" id="1.10.510.10">
    <property type="entry name" value="Transferase(Phosphotransferase) domain 1"/>
    <property type="match status" value="2"/>
</dbReference>
<dbReference type="GO" id="GO:0004674">
    <property type="term" value="F:protein serine/threonine kinase activity"/>
    <property type="evidence" value="ECO:0000318"/>
    <property type="project" value="GO_Central"/>
</dbReference>
<dbReference type="KEGG" id="cre:CHLRE_12g555800v5"/>
<dbReference type="PROSITE" id="PS00107">
    <property type="entry name" value="PROTEIN_KINASE_ATP"/>
    <property type="match status" value="1"/>
</dbReference>
<feature type="compositionally biased region" description="Polar residues" evidence="6">
    <location>
        <begin position="161"/>
        <end position="170"/>
    </location>
</feature>
<keyword evidence="2 5" id="KW-0547">Nucleotide-binding</keyword>
<dbReference type="GO" id="GO:0005524">
    <property type="term" value="F:ATP binding"/>
    <property type="evidence" value="ECO:0007669"/>
    <property type="project" value="UniProtKB-UniRule"/>
</dbReference>
<dbReference type="InterPro" id="IPR000719">
    <property type="entry name" value="Prot_kinase_dom"/>
</dbReference>
<keyword evidence="1" id="KW-0808">Transferase</keyword>
<evidence type="ECO:0000313" key="9">
    <source>
        <dbReference type="Proteomes" id="UP000006906"/>
    </source>
</evidence>
<evidence type="ECO:0000256" key="3">
    <source>
        <dbReference type="ARBA" id="ARBA00022777"/>
    </source>
</evidence>
<evidence type="ECO:0000256" key="1">
    <source>
        <dbReference type="ARBA" id="ARBA00022679"/>
    </source>
</evidence>
<dbReference type="InterPro" id="IPR008271">
    <property type="entry name" value="Ser/Thr_kinase_AS"/>
</dbReference>
<feature type="compositionally biased region" description="Low complexity" evidence="6">
    <location>
        <begin position="465"/>
        <end position="493"/>
    </location>
</feature>
<gene>
    <name evidence="8" type="ORF">CHLRE_12g555800v5</name>
</gene>
<reference evidence="8 9" key="1">
    <citation type="journal article" date="2007" name="Science">
        <title>The Chlamydomonas genome reveals the evolution of key animal and plant functions.</title>
        <authorList>
            <person name="Merchant S.S."/>
            <person name="Prochnik S.E."/>
            <person name="Vallon O."/>
            <person name="Harris E.H."/>
            <person name="Karpowicz S.J."/>
            <person name="Witman G.B."/>
            <person name="Terry A."/>
            <person name="Salamov A."/>
            <person name="Fritz-Laylin L.K."/>
            <person name="Marechal-Drouard L."/>
            <person name="Marshall W.F."/>
            <person name="Qu L.H."/>
            <person name="Nelson D.R."/>
            <person name="Sanderfoot A.A."/>
            <person name="Spalding M.H."/>
            <person name="Kapitonov V.V."/>
            <person name="Ren Q."/>
            <person name="Ferris P."/>
            <person name="Lindquist E."/>
            <person name="Shapiro H."/>
            <person name="Lucas S.M."/>
            <person name="Grimwood J."/>
            <person name="Schmutz J."/>
            <person name="Cardol P."/>
            <person name="Cerutti H."/>
            <person name="Chanfreau G."/>
            <person name="Chen C.L."/>
            <person name="Cognat V."/>
            <person name="Croft M.T."/>
            <person name="Dent R."/>
            <person name="Dutcher S."/>
            <person name="Fernandez E."/>
            <person name="Fukuzawa H."/>
            <person name="Gonzalez-Ballester D."/>
            <person name="Gonzalez-Halphen D."/>
            <person name="Hallmann A."/>
            <person name="Hanikenne M."/>
            <person name="Hippler M."/>
            <person name="Inwood W."/>
            <person name="Jabbari K."/>
            <person name="Kalanon M."/>
            <person name="Kuras R."/>
            <person name="Lefebvre P.A."/>
            <person name="Lemaire S.D."/>
            <person name="Lobanov A.V."/>
            <person name="Lohr M."/>
            <person name="Manuell A."/>
            <person name="Meier I."/>
            <person name="Mets L."/>
            <person name="Mittag M."/>
            <person name="Mittelmeier T."/>
            <person name="Moroney J.V."/>
            <person name="Moseley J."/>
            <person name="Napoli C."/>
            <person name="Nedelcu A.M."/>
            <person name="Niyogi K."/>
            <person name="Novoselov S.V."/>
            <person name="Paulsen I.T."/>
            <person name="Pazour G."/>
            <person name="Purton S."/>
            <person name="Ral J.P."/>
            <person name="Riano-Pachon D.M."/>
            <person name="Riekhof W."/>
            <person name="Rymarquis L."/>
            <person name="Schroda M."/>
            <person name="Stern D."/>
            <person name="Umen J."/>
            <person name="Willows R."/>
            <person name="Wilson N."/>
            <person name="Zimmer S.L."/>
            <person name="Allmer J."/>
            <person name="Balk J."/>
            <person name="Bisova K."/>
            <person name="Chen C.J."/>
            <person name="Elias M."/>
            <person name="Gendler K."/>
            <person name="Hauser C."/>
            <person name="Lamb M.R."/>
            <person name="Ledford H."/>
            <person name="Long J.C."/>
            <person name="Minagawa J."/>
            <person name="Page M.D."/>
            <person name="Pan J."/>
            <person name="Pootakham W."/>
            <person name="Roje S."/>
            <person name="Rose A."/>
            <person name="Stahlberg E."/>
            <person name="Terauchi A.M."/>
            <person name="Yang P."/>
            <person name="Ball S."/>
            <person name="Bowler C."/>
            <person name="Dieckmann C.L."/>
            <person name="Gladyshev V.N."/>
            <person name="Green P."/>
            <person name="Jorgensen R."/>
            <person name="Mayfield S."/>
            <person name="Mueller-Roeber B."/>
            <person name="Rajamani S."/>
            <person name="Sayre R.T."/>
            <person name="Brokstein P."/>
            <person name="Dubchak I."/>
            <person name="Goodstein D."/>
            <person name="Hornick L."/>
            <person name="Huang Y.W."/>
            <person name="Jhaveri J."/>
            <person name="Luo Y."/>
            <person name="Martinez D."/>
            <person name="Ngau W.C."/>
            <person name="Otillar B."/>
            <person name="Poliakov A."/>
            <person name="Porter A."/>
            <person name="Szajkowski L."/>
            <person name="Werner G."/>
            <person name="Zhou K."/>
            <person name="Grigoriev I.V."/>
            <person name="Rokhsar D.S."/>
            <person name="Grossman A.R."/>
        </authorList>
    </citation>
    <scope>NUCLEOTIDE SEQUENCE [LARGE SCALE GENOMIC DNA]</scope>
    <source>
        <strain evidence="9">CC-503</strain>
    </source>
</reference>
<name>A0A2K3D5U0_CHLRE</name>
<keyword evidence="4 5" id="KW-0067">ATP-binding</keyword>
<dbReference type="ExpressionAtlas" id="A0A2K3D5U0">
    <property type="expression patterns" value="baseline and differential"/>
</dbReference>
<keyword evidence="3" id="KW-0418">Kinase</keyword>
<dbReference type="InterPro" id="IPR017441">
    <property type="entry name" value="Protein_kinase_ATP_BS"/>
</dbReference>
<proteinExistence type="predicted"/>
<protein>
    <recommendedName>
        <fullName evidence="7">Protein kinase domain-containing protein</fullName>
    </recommendedName>
</protein>
<dbReference type="GeneID" id="5719741"/>
<dbReference type="SMART" id="SM00220">
    <property type="entry name" value="S_TKc"/>
    <property type="match status" value="1"/>
</dbReference>
<dbReference type="PANTHER" id="PTHR24359">
    <property type="entry name" value="SERINE/THREONINE-PROTEIN KINASE SBK1"/>
    <property type="match status" value="1"/>
</dbReference>
<dbReference type="Pfam" id="PF00069">
    <property type="entry name" value="Pkinase"/>
    <property type="match status" value="1"/>
</dbReference>
<evidence type="ECO:0000256" key="4">
    <source>
        <dbReference type="ARBA" id="ARBA00022840"/>
    </source>
</evidence>
<dbReference type="STRING" id="3055.A0A2K3D5U0"/>
<feature type="region of interest" description="Disordered" evidence="6">
    <location>
        <begin position="426"/>
        <end position="514"/>
    </location>
</feature>
<feature type="binding site" evidence="5">
    <location>
        <position position="243"/>
    </location>
    <ligand>
        <name>ATP</name>
        <dbReference type="ChEBI" id="CHEBI:30616"/>
    </ligand>
</feature>
<feature type="domain" description="Protein kinase" evidence="7">
    <location>
        <begin position="211"/>
        <end position="587"/>
    </location>
</feature>
<dbReference type="PANTHER" id="PTHR24359:SF1">
    <property type="entry name" value="INHIBITOR OF NUCLEAR FACTOR KAPPA-B KINASE EPSILON SUBUNIT HOMOLOG 1-RELATED"/>
    <property type="match status" value="1"/>
</dbReference>
<feature type="region of interest" description="Disordered" evidence="6">
    <location>
        <begin position="104"/>
        <end position="187"/>
    </location>
</feature>
<dbReference type="OrthoDB" id="549060at2759"/>
<dbReference type="AlphaFoldDB" id="A0A2K3D5U0"/>
<evidence type="ECO:0000256" key="2">
    <source>
        <dbReference type="ARBA" id="ARBA00022741"/>
    </source>
</evidence>
<sequence length="595" mass="63071">MVFEVFCNLCAVGQGLVLLPFVCLLNCMIYSLWPLAWLVDWLGVVEDCRDGEVVGKAKGAFEDLGAVPRPRLLAVFRPLALEASSVRNIDEAILTPAKELVPSGPCTKDNSANAPTGASSSEPDSGRVSGVASGVAATEAPASCSGAVVPCSPSHEEQIRPVSSDSTDSRPNGGPCYNYETDTDDDEEDYRTITEIVRATPAEKLLGSWRHDGMPALGTGGFGAVYRGHLPLSAGREIEAVAKIYSAAGDQGAAHMKRESRAMRMLQESGAEGRGCVLQMYAAGMHPSENRPMLLVELASSCLYDSLRAAEKCRQNAGMTSADAPLMGEAEMVGVLLAVAGALTEMHDIGIVHQDIKPENVLYRANGNPCVADMGLAVVLGPGRRSYRSGCGGTCWFAAPELGLHLPALTDWVMLRRSLEEQEQLAAAAAAGAQQPDEQVAMTVEESDETETETEEEESSGGMDLGSSLEGSGASAFESGSGSDSGSESGSESSEGRQSQQQHQPEQKRKRAPALTPAVDVWSLGMLALSMAVTGNGVQAWAYAVMRRKALPGYVPTWVAALIWDCTEWQPRARPSAAQVLERLQAVKAGIVRRV</sequence>
<feature type="compositionally biased region" description="Polar residues" evidence="6">
    <location>
        <begin position="108"/>
        <end position="123"/>
    </location>
</feature>
<dbReference type="Gramene" id="PNW75900">
    <property type="protein sequence ID" value="PNW75900"/>
    <property type="gene ID" value="CHLRE_12g555800v5"/>
</dbReference>
<dbReference type="EMBL" id="CM008973">
    <property type="protein sequence ID" value="PNW75900.1"/>
    <property type="molecule type" value="Genomic_DNA"/>
</dbReference>
<feature type="compositionally biased region" description="Low complexity" evidence="6">
    <location>
        <begin position="426"/>
        <end position="439"/>
    </location>
</feature>
<dbReference type="RefSeq" id="XP_042918914.1">
    <property type="nucleotide sequence ID" value="XM_043069084.1"/>
</dbReference>
<dbReference type="PROSITE" id="PS00108">
    <property type="entry name" value="PROTEIN_KINASE_ST"/>
    <property type="match status" value="1"/>
</dbReference>
<dbReference type="InterPro" id="IPR011009">
    <property type="entry name" value="Kinase-like_dom_sf"/>
</dbReference>
<dbReference type="PROSITE" id="PS50011">
    <property type="entry name" value="PROTEIN_KINASE_DOM"/>
    <property type="match status" value="1"/>
</dbReference>
<keyword evidence="9" id="KW-1185">Reference proteome</keyword>
<dbReference type="InParanoid" id="A0A2K3D5U0"/>
<feature type="compositionally biased region" description="Acidic residues" evidence="6">
    <location>
        <begin position="445"/>
        <end position="459"/>
    </location>
</feature>
<dbReference type="SUPFAM" id="SSF56112">
    <property type="entry name" value="Protein kinase-like (PK-like)"/>
    <property type="match status" value="2"/>
</dbReference>
<evidence type="ECO:0000256" key="5">
    <source>
        <dbReference type="PROSITE-ProRule" id="PRU10141"/>
    </source>
</evidence>
<dbReference type="Proteomes" id="UP000006906">
    <property type="component" value="Chromosome 12"/>
</dbReference>
<accession>A0A2K3D5U0</accession>
<evidence type="ECO:0000313" key="8">
    <source>
        <dbReference type="EMBL" id="PNW75900.1"/>
    </source>
</evidence>